<dbReference type="AlphaFoldDB" id="A0A8H5CMY6"/>
<dbReference type="Proteomes" id="UP000559256">
    <property type="component" value="Unassembled WGS sequence"/>
</dbReference>
<name>A0A8H5CMY6_9AGAR</name>
<evidence type="ECO:0000313" key="3">
    <source>
        <dbReference type="Proteomes" id="UP000559256"/>
    </source>
</evidence>
<evidence type="ECO:0000313" key="2">
    <source>
        <dbReference type="EMBL" id="KAF5344433.1"/>
    </source>
</evidence>
<feature type="compositionally biased region" description="Basic and acidic residues" evidence="1">
    <location>
        <begin position="8"/>
        <end position="22"/>
    </location>
</feature>
<accession>A0A8H5CMY6</accession>
<proteinExistence type="predicted"/>
<comment type="caution">
    <text evidence="2">The sequence shown here is derived from an EMBL/GenBank/DDBJ whole genome shotgun (WGS) entry which is preliminary data.</text>
</comment>
<organism evidence="2 3">
    <name type="scientific">Tetrapyrgos nigripes</name>
    <dbReference type="NCBI Taxonomy" id="182062"/>
    <lineage>
        <taxon>Eukaryota</taxon>
        <taxon>Fungi</taxon>
        <taxon>Dikarya</taxon>
        <taxon>Basidiomycota</taxon>
        <taxon>Agaricomycotina</taxon>
        <taxon>Agaricomycetes</taxon>
        <taxon>Agaricomycetidae</taxon>
        <taxon>Agaricales</taxon>
        <taxon>Marasmiineae</taxon>
        <taxon>Marasmiaceae</taxon>
        <taxon>Tetrapyrgos</taxon>
    </lineage>
</organism>
<sequence length="313" mass="36356">MSTDSSSDTEKRHHPHTLEKDQAPPLRHTWTAEVKEFKRLSTRHPVDILQHAHAINQGLEAAKNQVEDQVQILFCSVKFARQDVAIAIAGAGDVWCFRAISRAEAQRRDMPSTRKGILERLLDDPDGYDEEEEETHSGNGLLARLFGSEEHELVSPELAVEKKAQILREQDYWKKEEEDRKKRMEHQRVERENRAKRRAQRVFDEPGRKLEAFVQVNLPSEDVTGPPYSDQQLNQLAKLQWEVQNPGKSAANDEIQFFESSPMPSHQDLLERKTWTRPLRFGTPASDEYERLIEMYLTRLAKKERDRRTKATV</sequence>
<dbReference type="OrthoDB" id="2610860at2759"/>
<protein>
    <submittedName>
        <fullName evidence="2">Uncharacterized protein</fullName>
    </submittedName>
</protein>
<dbReference type="EMBL" id="JAACJM010000125">
    <property type="protein sequence ID" value="KAF5344433.1"/>
    <property type="molecule type" value="Genomic_DNA"/>
</dbReference>
<feature type="region of interest" description="Disordered" evidence="1">
    <location>
        <begin position="1"/>
        <end position="25"/>
    </location>
</feature>
<reference evidence="2 3" key="1">
    <citation type="journal article" date="2020" name="ISME J.">
        <title>Uncovering the hidden diversity of litter-decomposition mechanisms in mushroom-forming fungi.</title>
        <authorList>
            <person name="Floudas D."/>
            <person name="Bentzer J."/>
            <person name="Ahren D."/>
            <person name="Johansson T."/>
            <person name="Persson P."/>
            <person name="Tunlid A."/>
        </authorList>
    </citation>
    <scope>NUCLEOTIDE SEQUENCE [LARGE SCALE GENOMIC DNA]</scope>
    <source>
        <strain evidence="2 3">CBS 291.85</strain>
    </source>
</reference>
<evidence type="ECO:0000256" key="1">
    <source>
        <dbReference type="SAM" id="MobiDB-lite"/>
    </source>
</evidence>
<gene>
    <name evidence="2" type="ORF">D9758_015461</name>
</gene>
<keyword evidence="3" id="KW-1185">Reference proteome</keyword>